<dbReference type="EMBL" id="GEDG01032792">
    <property type="protein sequence ID" value="JAP10626.1"/>
    <property type="molecule type" value="Transcribed_RNA"/>
</dbReference>
<protein>
    <submittedName>
        <fullName evidence="1">Putative ovule protein</fullName>
    </submittedName>
</protein>
<proteinExistence type="predicted"/>
<name>A0A0V0GQU2_SOLCH</name>
<dbReference type="AlphaFoldDB" id="A0A0V0GQU2"/>
<evidence type="ECO:0000313" key="1">
    <source>
        <dbReference type="EMBL" id="JAP10626.1"/>
    </source>
</evidence>
<accession>A0A0V0GQU2</accession>
<organism evidence="1">
    <name type="scientific">Solanum chacoense</name>
    <name type="common">Chaco potato</name>
    <dbReference type="NCBI Taxonomy" id="4108"/>
    <lineage>
        <taxon>Eukaryota</taxon>
        <taxon>Viridiplantae</taxon>
        <taxon>Streptophyta</taxon>
        <taxon>Embryophyta</taxon>
        <taxon>Tracheophyta</taxon>
        <taxon>Spermatophyta</taxon>
        <taxon>Magnoliopsida</taxon>
        <taxon>eudicotyledons</taxon>
        <taxon>Gunneridae</taxon>
        <taxon>Pentapetalae</taxon>
        <taxon>asterids</taxon>
        <taxon>lamiids</taxon>
        <taxon>Solanales</taxon>
        <taxon>Solanaceae</taxon>
        <taxon>Solanoideae</taxon>
        <taxon>Solaneae</taxon>
        <taxon>Solanum</taxon>
    </lineage>
</organism>
<reference evidence="1" key="1">
    <citation type="submission" date="2015-12" db="EMBL/GenBank/DDBJ databases">
        <title>Gene expression during late stages of embryo sac development: a critical building block for successful pollen-pistil interactions.</title>
        <authorList>
            <person name="Liu Y."/>
            <person name="Joly V."/>
            <person name="Sabar M."/>
            <person name="Matton D.P."/>
        </authorList>
    </citation>
    <scope>NUCLEOTIDE SEQUENCE</scope>
</reference>
<sequence>MRAFPASFSTFFFSVRLPLLSEADHIFFLIPTSFRQPYHIFGDWTFIFQIPALYFQFICFWGEVLI</sequence>